<dbReference type="EMBL" id="JAKRKC020000001">
    <property type="protein sequence ID" value="MCK2216268.1"/>
    <property type="molecule type" value="Genomic_DNA"/>
</dbReference>
<protein>
    <submittedName>
        <fullName evidence="1">DUF5988 family protein</fullName>
    </submittedName>
</protein>
<organism evidence="1 2">
    <name type="scientific">Actinomadura luzonensis</name>
    <dbReference type="NCBI Taxonomy" id="2805427"/>
    <lineage>
        <taxon>Bacteria</taxon>
        <taxon>Bacillati</taxon>
        <taxon>Actinomycetota</taxon>
        <taxon>Actinomycetes</taxon>
        <taxon>Streptosporangiales</taxon>
        <taxon>Thermomonosporaceae</taxon>
        <taxon>Actinomadura</taxon>
    </lineage>
</organism>
<keyword evidence="2" id="KW-1185">Reference proteome</keyword>
<name>A0ABT0FWJ8_9ACTN</name>
<reference evidence="1 2" key="1">
    <citation type="submission" date="2022-04" db="EMBL/GenBank/DDBJ databases">
        <title>Genome draft of Actinomadura sp. ATCC 31491.</title>
        <authorList>
            <person name="Shi X."/>
            <person name="Du Y."/>
        </authorList>
    </citation>
    <scope>NUCLEOTIDE SEQUENCE [LARGE SCALE GENOMIC DNA]</scope>
    <source>
        <strain evidence="1 2">ATCC 31491</strain>
    </source>
</reference>
<evidence type="ECO:0000313" key="2">
    <source>
        <dbReference type="Proteomes" id="UP001317259"/>
    </source>
</evidence>
<evidence type="ECO:0000313" key="1">
    <source>
        <dbReference type="EMBL" id="MCK2216268.1"/>
    </source>
</evidence>
<dbReference type="RefSeq" id="WP_242383050.1">
    <property type="nucleotide sequence ID" value="NZ_JAKRKC020000001.1"/>
</dbReference>
<sequence length="69" mass="7533">MSEIRVVLVGGPSGLPAERRVQSVRSAGETVKLPLGAGYEHFRHQGESTTLDGEQALVYRWVMHTAIAE</sequence>
<dbReference type="InterPro" id="IPR046030">
    <property type="entry name" value="DUF5988"/>
</dbReference>
<dbReference type="Proteomes" id="UP001317259">
    <property type="component" value="Unassembled WGS sequence"/>
</dbReference>
<proteinExistence type="predicted"/>
<gene>
    <name evidence="1" type="ORF">MF672_021045</name>
</gene>
<accession>A0ABT0FWJ8</accession>
<comment type="caution">
    <text evidence="1">The sequence shown here is derived from an EMBL/GenBank/DDBJ whole genome shotgun (WGS) entry which is preliminary data.</text>
</comment>
<dbReference type="Pfam" id="PF19450">
    <property type="entry name" value="DUF5988"/>
    <property type="match status" value="1"/>
</dbReference>